<sequence>MFRFGEASEPLKVDCNHSRNTTGEETRCYLLLQNLKTLSPNPILFSVSEVRPKAVLTLQPAWTQIFTGETVTLRCEVQGGSAGWGFKQYRDGHEEAWCSDQYSRRDGHSCTISNAQHYHSGVYWCESGQEHSNAVTPNYEWVILQTPPQPVIEGDALTLRCHVQRYTATKVVFYKDNKELQSQAGTELSVNRVSKSDEGSYKCKAWWSSHYYHYSGDSAEVWVSVRSRFILTSPLLCL</sequence>
<evidence type="ECO:0000313" key="4">
    <source>
        <dbReference type="EMBL" id="KAK6466104.1"/>
    </source>
</evidence>
<proteinExistence type="predicted"/>
<dbReference type="Pfam" id="PF13927">
    <property type="entry name" value="Ig_3"/>
    <property type="match status" value="1"/>
</dbReference>
<dbReference type="InterPro" id="IPR050488">
    <property type="entry name" value="Ig_Fc_receptor"/>
</dbReference>
<dbReference type="SMART" id="SM00409">
    <property type="entry name" value="IG"/>
    <property type="match status" value="2"/>
</dbReference>
<evidence type="ECO:0000313" key="5">
    <source>
        <dbReference type="Proteomes" id="UP001369086"/>
    </source>
</evidence>
<dbReference type="SUPFAM" id="SSF48726">
    <property type="entry name" value="Immunoglobulin"/>
    <property type="match status" value="2"/>
</dbReference>
<keyword evidence="2" id="KW-1015">Disulfide bond</keyword>
<accession>A0ABR0Y0J3</accession>
<comment type="caution">
    <text evidence="4">The sequence shown here is derived from an EMBL/GenBank/DDBJ whole genome shotgun (WGS) entry which is preliminary data.</text>
</comment>
<name>A0ABR0Y0J3_HUSHU</name>
<protein>
    <submittedName>
        <fullName evidence="4">Fc receptor-like protein 5</fullName>
    </submittedName>
</protein>
<keyword evidence="1" id="KW-0732">Signal</keyword>
<reference evidence="4 5" key="1">
    <citation type="submission" date="2021-05" db="EMBL/GenBank/DDBJ databases">
        <authorList>
            <person name="Zahm M."/>
            <person name="Klopp C."/>
            <person name="Cabau C."/>
            <person name="Kuhl H."/>
            <person name="Suciu R."/>
            <person name="Ciorpac M."/>
            <person name="Holostenco D."/>
            <person name="Gessner J."/>
            <person name="Wuertz S."/>
            <person name="Hohne C."/>
            <person name="Stock M."/>
            <person name="Gislard M."/>
            <person name="Lluch J."/>
            <person name="Milhes M."/>
            <person name="Lampietro C."/>
            <person name="Lopez Roques C."/>
            <person name="Donnadieu C."/>
            <person name="Du K."/>
            <person name="Schartl M."/>
            <person name="Guiguen Y."/>
        </authorList>
    </citation>
    <scope>NUCLEOTIDE SEQUENCE [LARGE SCALE GENOMIC DNA]</scope>
    <source>
        <strain evidence="4">Hh-F2</strain>
        <tissue evidence="4">Blood</tissue>
    </source>
</reference>
<keyword evidence="5" id="KW-1185">Reference proteome</keyword>
<dbReference type="PANTHER" id="PTHR11481">
    <property type="entry name" value="IMMUNOGLOBULIN FC RECEPTOR"/>
    <property type="match status" value="1"/>
</dbReference>
<dbReference type="Gene3D" id="2.60.40.10">
    <property type="entry name" value="Immunoglobulins"/>
    <property type="match status" value="2"/>
</dbReference>
<evidence type="ECO:0000259" key="3">
    <source>
        <dbReference type="PROSITE" id="PS50835"/>
    </source>
</evidence>
<dbReference type="EMBL" id="JAHFZB010000237">
    <property type="protein sequence ID" value="KAK6466104.1"/>
    <property type="molecule type" value="Genomic_DNA"/>
</dbReference>
<dbReference type="InterPro" id="IPR003598">
    <property type="entry name" value="Ig_sub2"/>
</dbReference>
<evidence type="ECO:0000256" key="2">
    <source>
        <dbReference type="ARBA" id="ARBA00023157"/>
    </source>
</evidence>
<evidence type="ECO:0000256" key="1">
    <source>
        <dbReference type="ARBA" id="ARBA00022729"/>
    </source>
</evidence>
<dbReference type="InterPro" id="IPR036179">
    <property type="entry name" value="Ig-like_dom_sf"/>
</dbReference>
<dbReference type="InterPro" id="IPR003599">
    <property type="entry name" value="Ig_sub"/>
</dbReference>
<dbReference type="SMART" id="SM00408">
    <property type="entry name" value="IGc2"/>
    <property type="match status" value="2"/>
</dbReference>
<dbReference type="Pfam" id="PF13895">
    <property type="entry name" value="Ig_2"/>
    <property type="match status" value="1"/>
</dbReference>
<organism evidence="4 5">
    <name type="scientific">Huso huso</name>
    <name type="common">Beluga</name>
    <name type="synonym">Acipenser huso</name>
    <dbReference type="NCBI Taxonomy" id="61971"/>
    <lineage>
        <taxon>Eukaryota</taxon>
        <taxon>Metazoa</taxon>
        <taxon>Chordata</taxon>
        <taxon>Craniata</taxon>
        <taxon>Vertebrata</taxon>
        <taxon>Euteleostomi</taxon>
        <taxon>Actinopterygii</taxon>
        <taxon>Chondrostei</taxon>
        <taxon>Acipenseriformes</taxon>
        <taxon>Acipenseridae</taxon>
        <taxon>Huso</taxon>
    </lineage>
</organism>
<feature type="domain" description="Ig-like" evidence="3">
    <location>
        <begin position="52"/>
        <end position="136"/>
    </location>
</feature>
<dbReference type="PROSITE" id="PS50835">
    <property type="entry name" value="IG_LIKE"/>
    <property type="match status" value="2"/>
</dbReference>
<feature type="domain" description="Ig-like" evidence="3">
    <location>
        <begin position="137"/>
        <end position="205"/>
    </location>
</feature>
<dbReference type="InterPro" id="IPR013783">
    <property type="entry name" value="Ig-like_fold"/>
</dbReference>
<dbReference type="PANTHER" id="PTHR11481:SF64">
    <property type="entry name" value="FC RECEPTOR-LIKE PROTEIN 4"/>
    <property type="match status" value="1"/>
</dbReference>
<dbReference type="InterPro" id="IPR007110">
    <property type="entry name" value="Ig-like_dom"/>
</dbReference>
<dbReference type="Proteomes" id="UP001369086">
    <property type="component" value="Unassembled WGS sequence"/>
</dbReference>
<gene>
    <name evidence="4" type="ORF">HHUSO_G36792</name>
</gene>